<feature type="transmembrane region" description="Helical" evidence="1">
    <location>
        <begin position="58"/>
        <end position="81"/>
    </location>
</feature>
<organism evidence="2 3">
    <name type="scientific">Pieris brassicae</name>
    <name type="common">White butterfly</name>
    <name type="synonym">Large white butterfly</name>
    <dbReference type="NCBI Taxonomy" id="7116"/>
    <lineage>
        <taxon>Eukaryota</taxon>
        <taxon>Metazoa</taxon>
        <taxon>Ecdysozoa</taxon>
        <taxon>Arthropoda</taxon>
        <taxon>Hexapoda</taxon>
        <taxon>Insecta</taxon>
        <taxon>Pterygota</taxon>
        <taxon>Neoptera</taxon>
        <taxon>Endopterygota</taxon>
        <taxon>Lepidoptera</taxon>
        <taxon>Glossata</taxon>
        <taxon>Ditrysia</taxon>
        <taxon>Papilionoidea</taxon>
        <taxon>Pieridae</taxon>
        <taxon>Pierinae</taxon>
        <taxon>Pieris</taxon>
    </lineage>
</organism>
<dbReference type="AlphaFoldDB" id="A0A9P0XBF5"/>
<reference evidence="2" key="1">
    <citation type="submission" date="2022-05" db="EMBL/GenBank/DDBJ databases">
        <authorList>
            <person name="Okamura Y."/>
        </authorList>
    </citation>
    <scope>NUCLEOTIDE SEQUENCE</scope>
</reference>
<accession>A0A9P0XBF5</accession>
<proteinExistence type="predicted"/>
<sequence length="206" mass="22578">MTTCSPDLEGGGGASSGRAASSSYFGAARPPQSFSAPRIARAFQTDASIIPRTLRYTYTLYVFVVSSLIFFLTFEVLTHLLREVKPLGKLFFSTDATTFTIHIPRLRRTKPVYATLTLINFTAFTHSLQCVSSYMPMQLSRYARSDALRMCADNLRCCGEMLPLAIGQGCSPEGRGSAGRGGTMYDCNAQVQSIRARSVIDHRSCT</sequence>
<name>A0A9P0XBF5_PIEBR</name>
<keyword evidence="1" id="KW-0812">Transmembrane</keyword>
<comment type="caution">
    <text evidence="2">The sequence shown here is derived from an EMBL/GenBank/DDBJ whole genome shotgun (WGS) entry which is preliminary data.</text>
</comment>
<keyword evidence="1" id="KW-0472">Membrane</keyword>
<dbReference type="Proteomes" id="UP001152562">
    <property type="component" value="Unassembled WGS sequence"/>
</dbReference>
<protein>
    <submittedName>
        <fullName evidence="2">Uncharacterized protein</fullName>
    </submittedName>
</protein>
<gene>
    <name evidence="2" type="ORF">PIBRA_LOCUS8316</name>
</gene>
<evidence type="ECO:0000313" key="3">
    <source>
        <dbReference type="Proteomes" id="UP001152562"/>
    </source>
</evidence>
<evidence type="ECO:0000256" key="1">
    <source>
        <dbReference type="SAM" id="Phobius"/>
    </source>
</evidence>
<dbReference type="EMBL" id="CALOZG010000020">
    <property type="protein sequence ID" value="CAH4031856.1"/>
    <property type="molecule type" value="Genomic_DNA"/>
</dbReference>
<keyword evidence="3" id="KW-1185">Reference proteome</keyword>
<keyword evidence="1" id="KW-1133">Transmembrane helix</keyword>
<evidence type="ECO:0000313" key="2">
    <source>
        <dbReference type="EMBL" id="CAH4031856.1"/>
    </source>
</evidence>